<name>A0A2A4MT40_9GAMM</name>
<dbReference type="AlphaFoldDB" id="A0A2A4MT40"/>
<sequence length="777" mass="88698">MNTELTFSLDQILNYSTRLELDMDAFSKGINNYHIDVRISPRFSSDMKKLAVLLIPQLAIPKPLPRDNSKLQQNLRTSYLDMMTVLLHRSSFDLEVQQVLVLQFAITKHILVFVKTELDKQLESIATRINELKHAGSASLLLLDKRLFWLRKNYSSILYEVNRQLFTQLKKVEQTQLASIRRSCLPQSDNYCVDALLNPLLFSNDLCCPQLLAKEYRLWSLNSQEADFIALNIEIEKIFYLSLSDTNTATSLTLHTPSKGLQGSTEIHDELGGLLASQIYLGIAADSKNTLTEELNCLELSDVLSSLFDLEHQSQYLEQLKKQQGFKFRVPEKTALEQRRKLLKDISNYLGANKLFESLLCSEALTKIKSSATLHGIDYSQLCQFVSGQINLVKLQQTNELNQHQITCLLEIQKSISKQSKKPTLKTTASIVVDLARFRRDLKLQRFSHRIFNRIRILQSSEDLALSKQANTLYFLPTGDEQELSQERIQRHCVLKADIRGSTTVIEDLLSRGLNPASYFSLRFFKPISDILENYGAIKVFHEGDALILSFLEFENSPQQWFCVSRACGLAREILRIVNLNNLYSKKMNLPLLELGIGICFSNKAPHYLYDDNRPIMISSAIGDADRISSCSWSLREQLDPRPFNVDVFKVDTATPATGVATEKGQRYLRYNVNGVLIDTAAFEKLQQELSLQTLSLEIDQSSHQFFTAEFPDIHGNYNDLVIRVGHPGNWHETEAYKQELEQDTQHRSPDESFYEVIVNQEIINRVLAAKTHKAAV</sequence>
<dbReference type="InterPro" id="IPR029787">
    <property type="entry name" value="Nucleotide_cyclase"/>
</dbReference>
<organism evidence="1 2">
    <name type="scientific">SAR86 cluster bacterium</name>
    <dbReference type="NCBI Taxonomy" id="2030880"/>
    <lineage>
        <taxon>Bacteria</taxon>
        <taxon>Pseudomonadati</taxon>
        <taxon>Pseudomonadota</taxon>
        <taxon>Gammaproteobacteria</taxon>
        <taxon>SAR86 cluster</taxon>
    </lineage>
</organism>
<evidence type="ECO:0000313" key="1">
    <source>
        <dbReference type="EMBL" id="PCH62990.1"/>
    </source>
</evidence>
<protein>
    <recommendedName>
        <fullName evidence="3">Guanylate cyclase domain-containing protein</fullName>
    </recommendedName>
</protein>
<gene>
    <name evidence="1" type="ORF">COC19_01955</name>
</gene>
<comment type="caution">
    <text evidence="1">The sequence shown here is derived from an EMBL/GenBank/DDBJ whole genome shotgun (WGS) entry which is preliminary data.</text>
</comment>
<accession>A0A2A4MT40</accession>
<dbReference type="EMBL" id="NVQR01000029">
    <property type="protein sequence ID" value="PCH62990.1"/>
    <property type="molecule type" value="Genomic_DNA"/>
</dbReference>
<evidence type="ECO:0000313" key="2">
    <source>
        <dbReference type="Proteomes" id="UP000218172"/>
    </source>
</evidence>
<dbReference type="Proteomes" id="UP000218172">
    <property type="component" value="Unassembled WGS sequence"/>
</dbReference>
<dbReference type="Gene3D" id="3.30.70.1230">
    <property type="entry name" value="Nucleotide cyclase"/>
    <property type="match status" value="1"/>
</dbReference>
<evidence type="ECO:0008006" key="3">
    <source>
        <dbReference type="Google" id="ProtNLM"/>
    </source>
</evidence>
<proteinExistence type="predicted"/>
<reference evidence="2" key="1">
    <citation type="submission" date="2017-08" db="EMBL/GenBank/DDBJ databases">
        <title>A dynamic microbial community with high functional redundancy inhabits the cold, oxic subseafloor aquifer.</title>
        <authorList>
            <person name="Tully B.J."/>
            <person name="Wheat C.G."/>
            <person name="Glazer B.T."/>
            <person name="Huber J.A."/>
        </authorList>
    </citation>
    <scope>NUCLEOTIDE SEQUENCE [LARGE SCALE GENOMIC DNA]</scope>
</reference>
<dbReference type="SUPFAM" id="SSF55073">
    <property type="entry name" value="Nucleotide cyclase"/>
    <property type="match status" value="1"/>
</dbReference>